<evidence type="ECO:0000256" key="3">
    <source>
        <dbReference type="ARBA" id="ARBA00022692"/>
    </source>
</evidence>
<dbReference type="AlphaFoldDB" id="A0A1J5QT36"/>
<dbReference type="InterPro" id="IPR051542">
    <property type="entry name" value="Hydrogenase_cytochrome"/>
</dbReference>
<evidence type="ECO:0000256" key="1">
    <source>
        <dbReference type="ARBA" id="ARBA00004651"/>
    </source>
</evidence>
<dbReference type="PANTHER" id="PTHR30485:SF2">
    <property type="entry name" value="BLL0597 PROTEIN"/>
    <property type="match status" value="1"/>
</dbReference>
<feature type="transmembrane region" description="Helical" evidence="6">
    <location>
        <begin position="21"/>
        <end position="41"/>
    </location>
</feature>
<protein>
    <recommendedName>
        <fullName evidence="7">Cytochrome b561 bacterial/Ni-hydrogenase domain-containing protein</fullName>
    </recommendedName>
</protein>
<proteinExistence type="predicted"/>
<gene>
    <name evidence="8" type="ORF">GALL_313560</name>
</gene>
<evidence type="ECO:0000313" key="8">
    <source>
        <dbReference type="EMBL" id="OIQ86806.1"/>
    </source>
</evidence>
<evidence type="ECO:0000256" key="4">
    <source>
        <dbReference type="ARBA" id="ARBA00022989"/>
    </source>
</evidence>
<evidence type="ECO:0000259" key="7">
    <source>
        <dbReference type="Pfam" id="PF01292"/>
    </source>
</evidence>
<dbReference type="Gene3D" id="1.20.950.20">
    <property type="entry name" value="Transmembrane di-heme cytochromes, Chain C"/>
    <property type="match status" value="1"/>
</dbReference>
<organism evidence="8">
    <name type="scientific">mine drainage metagenome</name>
    <dbReference type="NCBI Taxonomy" id="410659"/>
    <lineage>
        <taxon>unclassified sequences</taxon>
        <taxon>metagenomes</taxon>
        <taxon>ecological metagenomes</taxon>
    </lineage>
</organism>
<keyword evidence="5 6" id="KW-0472">Membrane</keyword>
<reference evidence="8" key="1">
    <citation type="submission" date="2016-10" db="EMBL/GenBank/DDBJ databases">
        <title>Sequence of Gallionella enrichment culture.</title>
        <authorList>
            <person name="Poehlein A."/>
            <person name="Muehling M."/>
            <person name="Daniel R."/>
        </authorList>
    </citation>
    <scope>NUCLEOTIDE SEQUENCE</scope>
</reference>
<dbReference type="EMBL" id="MLJW01000458">
    <property type="protein sequence ID" value="OIQ86806.1"/>
    <property type="molecule type" value="Genomic_DNA"/>
</dbReference>
<dbReference type="GO" id="GO:0005886">
    <property type="term" value="C:plasma membrane"/>
    <property type="evidence" value="ECO:0007669"/>
    <property type="project" value="UniProtKB-SubCell"/>
</dbReference>
<dbReference type="GO" id="GO:0009055">
    <property type="term" value="F:electron transfer activity"/>
    <property type="evidence" value="ECO:0007669"/>
    <property type="project" value="InterPro"/>
</dbReference>
<comment type="subcellular location">
    <subcellularLocation>
        <location evidence="1">Cell membrane</location>
        <topology evidence="1">Multi-pass membrane protein</topology>
    </subcellularLocation>
</comment>
<dbReference type="InterPro" id="IPR011577">
    <property type="entry name" value="Cyt_b561_bac/Ni-Hgenase"/>
</dbReference>
<dbReference type="InterPro" id="IPR016174">
    <property type="entry name" value="Di-haem_cyt_TM"/>
</dbReference>
<comment type="caution">
    <text evidence="8">The sequence shown here is derived from an EMBL/GenBank/DDBJ whole genome shotgun (WGS) entry which is preliminary data.</text>
</comment>
<evidence type="ECO:0000256" key="2">
    <source>
        <dbReference type="ARBA" id="ARBA00022475"/>
    </source>
</evidence>
<name>A0A1J5QT36_9ZZZZ</name>
<keyword evidence="3 6" id="KW-0812">Transmembrane</keyword>
<sequence length="183" mass="19782">MGAPIGHDPASAPRTIKVWDPFVRVFHWTLVASFACAYLLGDDGGDWHQMLGYTALGLVAARIVWGLVGSGPARFSAFVPSPRRLSRYLRDLLAGREERYLGHNPAGAMMILALLSGVVALGLSGWMLGSDAFWGAKWLEEVHEGIAATTLALAAIHVAGVAFASYRHRENLVKAMITGRKRS</sequence>
<dbReference type="SUPFAM" id="SSF81342">
    <property type="entry name" value="Transmembrane di-heme cytochromes"/>
    <property type="match status" value="1"/>
</dbReference>
<feature type="transmembrane region" description="Helical" evidence="6">
    <location>
        <begin position="106"/>
        <end position="126"/>
    </location>
</feature>
<keyword evidence="4 6" id="KW-1133">Transmembrane helix</keyword>
<feature type="domain" description="Cytochrome b561 bacterial/Ni-hydrogenase" evidence="7">
    <location>
        <begin position="18"/>
        <end position="179"/>
    </location>
</feature>
<dbReference type="Pfam" id="PF01292">
    <property type="entry name" value="Ni_hydr_CYTB"/>
    <property type="match status" value="1"/>
</dbReference>
<feature type="transmembrane region" description="Helical" evidence="6">
    <location>
        <begin position="47"/>
        <end position="68"/>
    </location>
</feature>
<evidence type="ECO:0000256" key="6">
    <source>
        <dbReference type="SAM" id="Phobius"/>
    </source>
</evidence>
<dbReference type="PANTHER" id="PTHR30485">
    <property type="entry name" value="NI/FE-HYDROGENASE 1 B-TYPE CYTOCHROME SUBUNIT"/>
    <property type="match status" value="1"/>
</dbReference>
<evidence type="ECO:0000256" key="5">
    <source>
        <dbReference type="ARBA" id="ARBA00023136"/>
    </source>
</evidence>
<dbReference type="GO" id="GO:0020037">
    <property type="term" value="F:heme binding"/>
    <property type="evidence" value="ECO:0007669"/>
    <property type="project" value="TreeGrafter"/>
</dbReference>
<feature type="transmembrane region" description="Helical" evidence="6">
    <location>
        <begin position="146"/>
        <end position="166"/>
    </location>
</feature>
<dbReference type="GO" id="GO:0022904">
    <property type="term" value="P:respiratory electron transport chain"/>
    <property type="evidence" value="ECO:0007669"/>
    <property type="project" value="InterPro"/>
</dbReference>
<accession>A0A1J5QT36</accession>
<keyword evidence="2" id="KW-1003">Cell membrane</keyword>